<evidence type="ECO:0000313" key="9">
    <source>
        <dbReference type="Proteomes" id="UP000799777"/>
    </source>
</evidence>
<dbReference type="GO" id="GO:0070139">
    <property type="term" value="F:SUMO-specific endopeptidase activity"/>
    <property type="evidence" value="ECO:0007669"/>
    <property type="project" value="TreeGrafter"/>
</dbReference>
<feature type="compositionally biased region" description="Polar residues" evidence="6">
    <location>
        <begin position="835"/>
        <end position="852"/>
    </location>
</feature>
<evidence type="ECO:0000259" key="7">
    <source>
        <dbReference type="PROSITE" id="PS50600"/>
    </source>
</evidence>
<feature type="compositionally biased region" description="Basic and acidic residues" evidence="6">
    <location>
        <begin position="25"/>
        <end position="37"/>
    </location>
</feature>
<keyword evidence="2" id="KW-0597">Phosphoprotein</keyword>
<evidence type="ECO:0000256" key="6">
    <source>
        <dbReference type="SAM" id="MobiDB-lite"/>
    </source>
</evidence>
<feature type="compositionally biased region" description="Polar residues" evidence="6">
    <location>
        <begin position="779"/>
        <end position="792"/>
    </location>
</feature>
<reference evidence="8" key="1">
    <citation type="journal article" date="2020" name="Stud. Mycol.">
        <title>101 Dothideomycetes genomes: a test case for predicting lifestyles and emergence of pathogens.</title>
        <authorList>
            <person name="Haridas S."/>
            <person name="Albert R."/>
            <person name="Binder M."/>
            <person name="Bloem J."/>
            <person name="Labutti K."/>
            <person name="Salamov A."/>
            <person name="Andreopoulos B."/>
            <person name="Baker S."/>
            <person name="Barry K."/>
            <person name="Bills G."/>
            <person name="Bluhm B."/>
            <person name="Cannon C."/>
            <person name="Castanera R."/>
            <person name="Culley D."/>
            <person name="Daum C."/>
            <person name="Ezra D."/>
            <person name="Gonzalez J."/>
            <person name="Henrissat B."/>
            <person name="Kuo A."/>
            <person name="Liang C."/>
            <person name="Lipzen A."/>
            <person name="Lutzoni F."/>
            <person name="Magnuson J."/>
            <person name="Mondo S."/>
            <person name="Nolan M."/>
            <person name="Ohm R."/>
            <person name="Pangilinan J."/>
            <person name="Park H.-J."/>
            <person name="Ramirez L."/>
            <person name="Alfaro M."/>
            <person name="Sun H."/>
            <person name="Tritt A."/>
            <person name="Yoshinaga Y."/>
            <person name="Zwiers L.-H."/>
            <person name="Turgeon B."/>
            <person name="Goodwin S."/>
            <person name="Spatafora J."/>
            <person name="Crous P."/>
            <person name="Grigoriev I."/>
        </authorList>
    </citation>
    <scope>NUCLEOTIDE SEQUENCE</scope>
    <source>
        <strain evidence="8">CBS 110217</strain>
    </source>
</reference>
<comment type="caution">
    <text evidence="8">The sequence shown here is derived from an EMBL/GenBank/DDBJ whole genome shotgun (WGS) entry which is preliminary data.</text>
</comment>
<dbReference type="OrthoDB" id="442460at2759"/>
<evidence type="ECO:0000313" key="8">
    <source>
        <dbReference type="EMBL" id="KAF2024219.1"/>
    </source>
</evidence>
<evidence type="ECO:0000256" key="3">
    <source>
        <dbReference type="ARBA" id="ARBA00022670"/>
    </source>
</evidence>
<dbReference type="PANTHER" id="PTHR46896">
    <property type="entry name" value="SENTRIN-SPECIFIC PROTEASE"/>
    <property type="match status" value="1"/>
</dbReference>
<keyword evidence="5" id="KW-0378">Hydrolase</keyword>
<dbReference type="Pfam" id="PF02902">
    <property type="entry name" value="Peptidase_C48"/>
    <property type="match status" value="1"/>
</dbReference>
<keyword evidence="4" id="KW-0833">Ubl conjugation pathway</keyword>
<feature type="region of interest" description="Disordered" evidence="6">
    <location>
        <begin position="645"/>
        <end position="1020"/>
    </location>
</feature>
<accession>A0A9P4GYV2</accession>
<dbReference type="EMBL" id="ML978304">
    <property type="protein sequence ID" value="KAF2024219.1"/>
    <property type="molecule type" value="Genomic_DNA"/>
</dbReference>
<dbReference type="GO" id="GO:0006508">
    <property type="term" value="P:proteolysis"/>
    <property type="evidence" value="ECO:0007669"/>
    <property type="project" value="UniProtKB-KW"/>
</dbReference>
<feature type="domain" description="Ubiquitin-like protease family profile" evidence="7">
    <location>
        <begin position="278"/>
        <end position="597"/>
    </location>
</feature>
<proteinExistence type="inferred from homology"/>
<feature type="region of interest" description="Disordered" evidence="6">
    <location>
        <begin position="498"/>
        <end position="526"/>
    </location>
</feature>
<dbReference type="PROSITE" id="PS50600">
    <property type="entry name" value="ULP_PROTEASE"/>
    <property type="match status" value="1"/>
</dbReference>
<dbReference type="InterPro" id="IPR038765">
    <property type="entry name" value="Papain-like_cys_pep_sf"/>
</dbReference>
<feature type="compositionally biased region" description="Basic and acidic residues" evidence="6">
    <location>
        <begin position="697"/>
        <end position="710"/>
    </location>
</feature>
<sequence length="1020" mass="114337">MPNDTTIETRRRRSPAKSVQVPNSDAKRKAIRKDGSEKGWQLMRARTHGFDSDSAEARGQLQLRKSDTEWEIGFHDSVNNMFDVRVTMNPEHLNKVVADEFSCIRLEGGRRQDGNCPTFDLVFDDARDFLIFRDHYAVSYTVQNRIFPSDHSDMVTKFSKCLPHNEKVGKTPLLDDLLPVKDDKARGDAVRSSDSSIWSRNAAARQEKDQPTNGNIISAAFRASRSLAQPARSTRSSAPTLDEVEEIKDREVEKYSVKHGLGPRWLQPLSYGEGRRWTNVIFDDLSRLDEEEFLNDNLIEFYMLYLFQQSRIPEDKVFFFNTYFFTRLTQDTGCGKSINYKAVERWTSKEDIFKYDYIVVPINQQTHWYLAIICNVDKIARTPIMVDFDEVDRVTVAKGDDGRLETNETIEPLITAGPQSIEAPQAITSPKQSTHEQPAEEQIEDVNLFNEESRLEVVDREATNIEEKAPTIAVADSLLAHFEEAAFAHAISAEPTPRTVLSNLNPSPVKKKTKRKPKGPRKDPNAPIIMILDSLPGNGRSGAVRALKDWIAAEGKKRRAMEAVIKENGYYPKADQIPIQSNFSDCGVYLLGYVEKFFEDPDSFKTKLLTGEMSADEDWPQLKPKEMRKNLRDIIFALAKEQKLTEKQKKGKKGASAKSSPAKTEAPPENPLPPTSPNKMRDASPRNGTTNTMVNKEATKSPESDSEERFAPQLASPFVFKIQGSPAKPNTGSMEATSEAHRSVSRSRSPVKSFAVSPHVQQTSKRRASPEVRVPVKISPSQALVSKNLHTVNGNAAANGTAHEGRKGAALSSPSEKMREDDQLHIPTSKKHTSDSSQTQWRHVSPRRSLQSPEGILEGRSDRPIEIADSQEFKPVVIQSPRRLELGASAQKRRPSRSPRKRQALNHAPSVEEIAPPPQVTQRKHRQPEKAAIGHRLESRLGEDEDDAARQRSGKARARAPSPSATFHTTRQHEPEPMEVDSQGVDPRGTADDVIRETPTPKRMSPGKTGDWVQGEALPT</sequence>
<feature type="compositionally biased region" description="Basic and acidic residues" evidence="6">
    <location>
        <begin position="857"/>
        <end position="866"/>
    </location>
</feature>
<dbReference type="Proteomes" id="UP000799777">
    <property type="component" value="Unassembled WGS sequence"/>
</dbReference>
<dbReference type="GO" id="GO:0016926">
    <property type="term" value="P:protein desumoylation"/>
    <property type="evidence" value="ECO:0007669"/>
    <property type="project" value="TreeGrafter"/>
</dbReference>
<dbReference type="SUPFAM" id="SSF54001">
    <property type="entry name" value="Cysteine proteinases"/>
    <property type="match status" value="1"/>
</dbReference>
<evidence type="ECO:0000256" key="4">
    <source>
        <dbReference type="ARBA" id="ARBA00022786"/>
    </source>
</evidence>
<gene>
    <name evidence="8" type="ORF">EK21DRAFT_79187</name>
</gene>
<evidence type="ECO:0000256" key="1">
    <source>
        <dbReference type="ARBA" id="ARBA00005234"/>
    </source>
</evidence>
<name>A0A9P4GYV2_9PLEO</name>
<dbReference type="GO" id="GO:0005634">
    <property type="term" value="C:nucleus"/>
    <property type="evidence" value="ECO:0007669"/>
    <property type="project" value="TreeGrafter"/>
</dbReference>
<comment type="similarity">
    <text evidence="1">Belongs to the peptidase C48 family.</text>
</comment>
<dbReference type="InterPro" id="IPR051947">
    <property type="entry name" value="Sentrin-specific_protease"/>
</dbReference>
<feature type="compositionally biased region" description="Basic residues" evidence="6">
    <location>
        <begin position="509"/>
        <end position="519"/>
    </location>
</feature>
<feature type="compositionally biased region" description="Basic residues" evidence="6">
    <location>
        <begin position="891"/>
        <end position="904"/>
    </location>
</feature>
<protein>
    <submittedName>
        <fullName evidence="8">Cysteine proteinase</fullName>
    </submittedName>
</protein>
<dbReference type="PANTHER" id="PTHR46896:SF3">
    <property type="entry name" value="FI06413P-RELATED"/>
    <property type="match status" value="1"/>
</dbReference>
<keyword evidence="3" id="KW-0645">Protease</keyword>
<organism evidence="8 9">
    <name type="scientific">Setomelanomma holmii</name>
    <dbReference type="NCBI Taxonomy" id="210430"/>
    <lineage>
        <taxon>Eukaryota</taxon>
        <taxon>Fungi</taxon>
        <taxon>Dikarya</taxon>
        <taxon>Ascomycota</taxon>
        <taxon>Pezizomycotina</taxon>
        <taxon>Dothideomycetes</taxon>
        <taxon>Pleosporomycetidae</taxon>
        <taxon>Pleosporales</taxon>
        <taxon>Pleosporineae</taxon>
        <taxon>Phaeosphaeriaceae</taxon>
        <taxon>Setomelanomma</taxon>
    </lineage>
</organism>
<dbReference type="InterPro" id="IPR003653">
    <property type="entry name" value="Peptidase_C48_C"/>
</dbReference>
<evidence type="ECO:0000256" key="5">
    <source>
        <dbReference type="ARBA" id="ARBA00022801"/>
    </source>
</evidence>
<feature type="compositionally biased region" description="Basic and acidic residues" evidence="6">
    <location>
        <begin position="989"/>
        <end position="1000"/>
    </location>
</feature>
<keyword evidence="9" id="KW-1185">Reference proteome</keyword>
<feature type="region of interest" description="Disordered" evidence="6">
    <location>
        <begin position="187"/>
        <end position="213"/>
    </location>
</feature>
<dbReference type="Gene3D" id="3.40.395.10">
    <property type="entry name" value="Adenoviral Proteinase, Chain A"/>
    <property type="match status" value="1"/>
</dbReference>
<evidence type="ECO:0000256" key="2">
    <source>
        <dbReference type="ARBA" id="ARBA00022553"/>
    </source>
</evidence>
<dbReference type="AlphaFoldDB" id="A0A9P4GYV2"/>
<feature type="region of interest" description="Disordered" evidence="6">
    <location>
        <begin position="1"/>
        <end position="38"/>
    </location>
</feature>
<dbReference type="GO" id="GO:0005737">
    <property type="term" value="C:cytoplasm"/>
    <property type="evidence" value="ECO:0007669"/>
    <property type="project" value="TreeGrafter"/>
</dbReference>